<gene>
    <name evidence="3" type="ORF">VJ786_14505</name>
</gene>
<name>A0ABU8I9K2_9SPHI</name>
<dbReference type="Pfam" id="PF05569">
    <property type="entry name" value="Peptidase_M56"/>
    <property type="match status" value="1"/>
</dbReference>
<organism evidence="3 4">
    <name type="scientific">Sphingobacterium tenebrionis</name>
    <dbReference type="NCBI Taxonomy" id="3111775"/>
    <lineage>
        <taxon>Bacteria</taxon>
        <taxon>Pseudomonadati</taxon>
        <taxon>Bacteroidota</taxon>
        <taxon>Sphingobacteriia</taxon>
        <taxon>Sphingobacteriales</taxon>
        <taxon>Sphingobacteriaceae</taxon>
        <taxon>Sphingobacterium</taxon>
    </lineage>
</organism>
<keyword evidence="1" id="KW-0472">Membrane</keyword>
<dbReference type="Proteomes" id="UP001363035">
    <property type="component" value="Unassembled WGS sequence"/>
</dbReference>
<accession>A0ABU8I9K2</accession>
<feature type="transmembrane region" description="Helical" evidence="1">
    <location>
        <begin position="50"/>
        <end position="69"/>
    </location>
</feature>
<dbReference type="Gene3D" id="3.30.2010.10">
    <property type="entry name" value="Metalloproteases ('zincins'), catalytic domain"/>
    <property type="match status" value="1"/>
</dbReference>
<dbReference type="PANTHER" id="PTHR34978:SF3">
    <property type="entry name" value="SLR0241 PROTEIN"/>
    <property type="match status" value="1"/>
</dbReference>
<feature type="transmembrane region" description="Helical" evidence="1">
    <location>
        <begin position="12"/>
        <end position="30"/>
    </location>
</feature>
<keyword evidence="4" id="KW-1185">Reference proteome</keyword>
<keyword evidence="1" id="KW-0812">Transmembrane</keyword>
<feature type="transmembrane region" description="Helical" evidence="1">
    <location>
        <begin position="102"/>
        <end position="122"/>
    </location>
</feature>
<protein>
    <submittedName>
        <fullName evidence="3">M56 family metallopeptidase</fullName>
    </submittedName>
</protein>
<feature type="transmembrane region" description="Helical" evidence="1">
    <location>
        <begin position="212"/>
        <end position="234"/>
    </location>
</feature>
<sequence length="583" mass="67849">METTTYNMIQALGWSILHSIWLGAICYIIINMIKLINPKQSAAARYNTAFLLQVSIFLGFMISFLYYYSKYKAMENLYLATPPEMIPAINVQEGSPFSLERMFPYLVAAYLIGFIIQVLILCNSYLKLRQLKYTGLDSIPKEWNLLFNKSKESLQISKRVSIFLSKHISVPLTVGFLKPFVLFPVAFVNNLNTTQVEAIILHELAHIKRQDYLFNLLKVVMETILFFNPFVWALSKMIEKERENACDDMVLKQISTPIHYAKALVELEELRMKNTPALSMAATGNKNHLFQRIKRITNMETNHRNVKQQLLAVLASSVAMISLAMLIPAQQSVAEEIELIDPIVPAPHAALKPMSAEVCLDTIKPVNTVNKITYNNREIVDTTELPAHVRKTIKEMELNSKDIAKMTNSPEWKKHMQTITEQTAKVNEYFKSDDWKNKMASINVSNEKIKEVMKDKKWADMSSNEINKFFNSKEWKDQIKSIEDHSKQVASYFESDDWKDQMKSIEAETKNIEKYFESPEWKNKMQKIEQGGKEIEKYFQSEEWKQKVKEKEELYNSEEYKELQKKYEEDLNRLKKDRKSKAI</sequence>
<evidence type="ECO:0000259" key="2">
    <source>
        <dbReference type="Pfam" id="PF05569"/>
    </source>
</evidence>
<dbReference type="InterPro" id="IPR008756">
    <property type="entry name" value="Peptidase_M56"/>
</dbReference>
<feature type="domain" description="Peptidase M56" evidence="2">
    <location>
        <begin position="28"/>
        <end position="295"/>
    </location>
</feature>
<evidence type="ECO:0000313" key="3">
    <source>
        <dbReference type="EMBL" id="MEI5986111.1"/>
    </source>
</evidence>
<dbReference type="CDD" id="cd07341">
    <property type="entry name" value="M56_BlaR1_MecR1_like"/>
    <property type="match status" value="1"/>
</dbReference>
<dbReference type="RefSeq" id="WP_336557951.1">
    <property type="nucleotide sequence ID" value="NZ_JAYLLN010000044.1"/>
</dbReference>
<keyword evidence="1" id="KW-1133">Transmembrane helix</keyword>
<dbReference type="PANTHER" id="PTHR34978">
    <property type="entry name" value="POSSIBLE SENSOR-TRANSDUCER PROTEIN BLAR"/>
    <property type="match status" value="1"/>
</dbReference>
<dbReference type="InterPro" id="IPR052173">
    <property type="entry name" value="Beta-lactam_resp_regulator"/>
</dbReference>
<comment type="caution">
    <text evidence="3">The sequence shown here is derived from an EMBL/GenBank/DDBJ whole genome shotgun (WGS) entry which is preliminary data.</text>
</comment>
<dbReference type="EMBL" id="JAYLLN010000044">
    <property type="protein sequence ID" value="MEI5986111.1"/>
    <property type="molecule type" value="Genomic_DNA"/>
</dbReference>
<evidence type="ECO:0000313" key="4">
    <source>
        <dbReference type="Proteomes" id="UP001363035"/>
    </source>
</evidence>
<proteinExistence type="predicted"/>
<evidence type="ECO:0000256" key="1">
    <source>
        <dbReference type="SAM" id="Phobius"/>
    </source>
</evidence>
<reference evidence="3 4" key="1">
    <citation type="submission" date="2024-01" db="EMBL/GenBank/DDBJ databases">
        <title>Sphingobacterium tenebrionis sp. nov., a novel endophyte isolated from tenebrio molitor intestines.</title>
        <authorList>
            <person name="Zhang C."/>
        </authorList>
    </citation>
    <scope>NUCLEOTIDE SEQUENCE [LARGE SCALE GENOMIC DNA]</scope>
    <source>
        <strain evidence="3 4">PU5-4</strain>
    </source>
</reference>